<keyword evidence="2" id="KW-1185">Reference proteome</keyword>
<reference evidence="1 2" key="1">
    <citation type="submission" date="2014-03" db="EMBL/GenBank/DDBJ databases">
        <title>Draft genome sequence of the novel thermoacidophilic archaea Acidianus copahuensis ALE1 strain, isolated from Copahue volcanic area in Neuquen Argentina.</title>
        <authorList>
            <person name="Urbieta M.S."/>
            <person name="Rascovan N."/>
            <person name="Castro C."/>
            <person name="Revale S."/>
            <person name="Giaveno M.A."/>
            <person name="Vazquez M.P."/>
            <person name="Donati E.R."/>
        </authorList>
    </citation>
    <scope>NUCLEOTIDE SEQUENCE [LARGE SCALE GENOMIC DNA]</scope>
    <source>
        <strain evidence="1 2">ALE1</strain>
    </source>
</reference>
<dbReference type="EMBL" id="JFZT01000044">
    <property type="protein sequence ID" value="EZQ04947.1"/>
    <property type="molecule type" value="Genomic_DNA"/>
</dbReference>
<proteinExistence type="predicted"/>
<organism evidence="1 2">
    <name type="scientific">Candidatus Acidianus copahuensis</name>
    <dbReference type="NCBI Taxonomy" id="1160895"/>
    <lineage>
        <taxon>Archaea</taxon>
        <taxon>Thermoproteota</taxon>
        <taxon>Thermoprotei</taxon>
        <taxon>Sulfolobales</taxon>
        <taxon>Sulfolobaceae</taxon>
        <taxon>Acidianus</taxon>
    </lineage>
</organism>
<gene>
    <name evidence="1" type="ORF">CM19_07960</name>
</gene>
<name>A0A031LLK0_9CREN</name>
<protein>
    <submittedName>
        <fullName evidence="1">Uncharacterized protein</fullName>
    </submittedName>
</protein>
<sequence>MILLGSNFMNENYLGKIILKLSAISGRKRGDYIDEIVRAIRLFSKERKNTWKIRPDKYETVGTIVLEIGKIIPLNMKFYVEPNFLENIFKDDVKLRRVDREILKVKVDKDVHLVAKAKAGDTTVVRSELIGGKVSDQIMNIPIESTKIFDIIVSSLGSNILYYTRKN</sequence>
<comment type="caution">
    <text evidence="1">The sequence shown here is derived from an EMBL/GenBank/DDBJ whole genome shotgun (WGS) entry which is preliminary data.</text>
</comment>
<dbReference type="AlphaFoldDB" id="A0A031LLK0"/>
<dbReference type="Proteomes" id="UP000024332">
    <property type="component" value="Unassembled WGS sequence"/>
</dbReference>
<evidence type="ECO:0000313" key="1">
    <source>
        <dbReference type="EMBL" id="EZQ04947.1"/>
    </source>
</evidence>
<evidence type="ECO:0000313" key="2">
    <source>
        <dbReference type="Proteomes" id="UP000024332"/>
    </source>
</evidence>
<accession>A0A031LLK0</accession>